<sequence length="84" mass="9491">MTTKEQSKQLGEVMEVLRKQDRTAEEIARMREGQGELKTPVIRVENRLEDLGRNVPGSRRGTGKHQQETTGGLMQITDLICGLR</sequence>
<feature type="region of interest" description="Disordered" evidence="1">
    <location>
        <begin position="48"/>
        <end position="71"/>
    </location>
</feature>
<comment type="caution">
    <text evidence="2">The sequence shown here is derived from an EMBL/GenBank/DDBJ whole genome shotgun (WGS) entry which is preliminary data.</text>
</comment>
<evidence type="ECO:0000256" key="1">
    <source>
        <dbReference type="SAM" id="MobiDB-lite"/>
    </source>
</evidence>
<evidence type="ECO:0000313" key="3">
    <source>
        <dbReference type="Proteomes" id="UP000779507"/>
    </source>
</evidence>
<dbReference type="RefSeq" id="WP_173808869.1">
    <property type="nucleotide sequence ID" value="NZ_JABSNP010000003.1"/>
</dbReference>
<keyword evidence="3" id="KW-1185">Reference proteome</keyword>
<reference evidence="2 3" key="1">
    <citation type="submission" date="2020-05" db="EMBL/GenBank/DDBJ databases">
        <title>Genomic Encyclopedia of Type Strains, Phase IV (KMG-V): Genome sequencing to study the core and pangenomes of soil and plant-associated prokaryotes.</title>
        <authorList>
            <person name="Whitman W."/>
        </authorList>
    </citation>
    <scope>NUCLEOTIDE SEQUENCE [LARGE SCALE GENOMIC DNA]</scope>
    <source>
        <strain evidence="2 3">9A</strain>
    </source>
</reference>
<protein>
    <submittedName>
        <fullName evidence="2">Uncharacterized protein</fullName>
    </submittedName>
</protein>
<dbReference type="Proteomes" id="UP000779507">
    <property type="component" value="Unassembled WGS sequence"/>
</dbReference>
<accession>A0ABX2FNT4</accession>
<organism evidence="2 3">
    <name type="scientific">Hymenobacter caeli</name>
    <dbReference type="NCBI Taxonomy" id="2735894"/>
    <lineage>
        <taxon>Bacteria</taxon>
        <taxon>Pseudomonadati</taxon>
        <taxon>Bacteroidota</taxon>
        <taxon>Cytophagia</taxon>
        <taxon>Cytophagales</taxon>
        <taxon>Hymenobacteraceae</taxon>
        <taxon>Hymenobacter</taxon>
    </lineage>
</organism>
<name>A0ABX2FNT4_9BACT</name>
<proteinExistence type="predicted"/>
<evidence type="ECO:0000313" key="2">
    <source>
        <dbReference type="EMBL" id="NRT18107.1"/>
    </source>
</evidence>
<dbReference type="EMBL" id="JABSNP010000003">
    <property type="protein sequence ID" value="NRT18107.1"/>
    <property type="molecule type" value="Genomic_DNA"/>
</dbReference>
<gene>
    <name evidence="2" type="ORF">HNP98_000918</name>
</gene>